<dbReference type="RefSeq" id="WP_143860552.1">
    <property type="nucleotide sequence ID" value="NZ_NGAF01000043.1"/>
</dbReference>
<comment type="caution">
    <text evidence="3">The sequence shown here is derived from an EMBL/GenBank/DDBJ whole genome shotgun (WGS) entry which is preliminary data.</text>
</comment>
<proteinExistence type="predicted"/>
<reference evidence="3 4" key="1">
    <citation type="submission" date="2017-07" db="EMBL/GenBank/DDBJ databases">
        <title>First draft Genome Sequence of Nocardia cerradoensis isolated from human infection.</title>
        <authorList>
            <person name="Carrasco G."/>
        </authorList>
    </citation>
    <scope>NUCLEOTIDE SEQUENCE [LARGE SCALE GENOMIC DNA]</scope>
    <source>
        <strain evidence="3 4">CNM20130759</strain>
    </source>
</reference>
<accession>A0A231GUB3</accession>
<dbReference type="EMBL" id="NGAF01000043">
    <property type="protein sequence ID" value="OXR40071.1"/>
    <property type="molecule type" value="Genomic_DNA"/>
</dbReference>
<feature type="coiled-coil region" evidence="1">
    <location>
        <begin position="155"/>
        <end position="203"/>
    </location>
</feature>
<feature type="compositionally biased region" description="Low complexity" evidence="2">
    <location>
        <begin position="268"/>
        <end position="278"/>
    </location>
</feature>
<keyword evidence="1" id="KW-0175">Coiled coil</keyword>
<name>A0A231GUB3_9NOCA</name>
<dbReference type="AlphaFoldDB" id="A0A231GUB3"/>
<evidence type="ECO:0000313" key="3">
    <source>
        <dbReference type="EMBL" id="OXR40071.1"/>
    </source>
</evidence>
<organism evidence="3 4">
    <name type="scientific">Nocardia cerradoensis</name>
    <dbReference type="NCBI Taxonomy" id="85688"/>
    <lineage>
        <taxon>Bacteria</taxon>
        <taxon>Bacillati</taxon>
        <taxon>Actinomycetota</taxon>
        <taxon>Actinomycetes</taxon>
        <taxon>Mycobacteriales</taxon>
        <taxon>Nocardiaceae</taxon>
        <taxon>Nocardia</taxon>
    </lineage>
</organism>
<feature type="region of interest" description="Disordered" evidence="2">
    <location>
        <begin position="262"/>
        <end position="294"/>
    </location>
</feature>
<feature type="compositionally biased region" description="Low complexity" evidence="2">
    <location>
        <begin position="14"/>
        <end position="27"/>
    </location>
</feature>
<protein>
    <submittedName>
        <fullName evidence="3">Uncharacterized protein</fullName>
    </submittedName>
</protein>
<dbReference type="Proteomes" id="UP000215506">
    <property type="component" value="Unassembled WGS sequence"/>
</dbReference>
<keyword evidence="4" id="KW-1185">Reference proteome</keyword>
<evidence type="ECO:0000256" key="1">
    <source>
        <dbReference type="SAM" id="Coils"/>
    </source>
</evidence>
<gene>
    <name evidence="3" type="ORF">B7C42_07875</name>
</gene>
<sequence>MSDNTFPATHLPDVSAPDPTASSTPSDAAPPPAVPPTAFRSRTVASALAVRFGPDDPDAVRATALRAVQDSVKRYIDWQHHPAPGTSAAGPGEWRLTAINGIEDDLRRAYLDAVHSGVPISEINTAHDLGLAGVGWNQQPAHPLLGRLEHLAHELTLAEARAGTDRARIRELENELDHSHTRIETLSEDLAHARNTIARQTEELVDADWLTGHRHHNTEPGPQPARALAQTNAELALANDIDALERTTSLDTSGWISTAIDTALPGQPDYWPDTTDPDTGPPPSTMDHGPEVTP</sequence>
<evidence type="ECO:0000256" key="2">
    <source>
        <dbReference type="SAM" id="MobiDB-lite"/>
    </source>
</evidence>
<evidence type="ECO:0000313" key="4">
    <source>
        <dbReference type="Proteomes" id="UP000215506"/>
    </source>
</evidence>
<feature type="region of interest" description="Disordered" evidence="2">
    <location>
        <begin position="1"/>
        <end position="38"/>
    </location>
</feature>